<evidence type="ECO:0000256" key="10">
    <source>
        <dbReference type="RuleBase" id="RU351113"/>
    </source>
</evidence>
<evidence type="ECO:0000256" key="2">
    <source>
        <dbReference type="ARBA" id="ARBA00022475"/>
    </source>
</evidence>
<dbReference type="GO" id="GO:0007165">
    <property type="term" value="P:signal transduction"/>
    <property type="evidence" value="ECO:0007669"/>
    <property type="project" value="UniProtKB-KW"/>
</dbReference>
<keyword evidence="3 10" id="KW-0716">Sensory transduction</keyword>
<gene>
    <name evidence="11" type="ORF">Zmor_024947</name>
</gene>
<feature type="transmembrane region" description="Helical" evidence="10">
    <location>
        <begin position="177"/>
        <end position="194"/>
    </location>
</feature>
<dbReference type="InterPro" id="IPR004117">
    <property type="entry name" value="7tm6_olfct_rcpt"/>
</dbReference>
<evidence type="ECO:0000256" key="3">
    <source>
        <dbReference type="ARBA" id="ARBA00022606"/>
    </source>
</evidence>
<keyword evidence="9 10" id="KW-0807">Transducer</keyword>
<accession>A0AA38HQK0</accession>
<keyword evidence="8 10" id="KW-0675">Receptor</keyword>
<dbReference type="PANTHER" id="PTHR21137">
    <property type="entry name" value="ODORANT RECEPTOR"/>
    <property type="match status" value="1"/>
</dbReference>
<evidence type="ECO:0000313" key="11">
    <source>
        <dbReference type="EMBL" id="KAJ3642138.1"/>
    </source>
</evidence>
<comment type="subcellular location">
    <subcellularLocation>
        <location evidence="1 10">Cell membrane</location>
        <topology evidence="1 10">Multi-pass membrane protein</topology>
    </subcellularLocation>
</comment>
<keyword evidence="4 10" id="KW-0812">Transmembrane</keyword>
<dbReference type="GO" id="GO:0005886">
    <property type="term" value="C:plasma membrane"/>
    <property type="evidence" value="ECO:0007669"/>
    <property type="project" value="UniProtKB-SubCell"/>
</dbReference>
<dbReference type="AlphaFoldDB" id="A0AA38HQK0"/>
<dbReference type="Pfam" id="PF02949">
    <property type="entry name" value="7tm_6"/>
    <property type="match status" value="1"/>
</dbReference>
<feature type="transmembrane region" description="Helical" evidence="10">
    <location>
        <begin position="289"/>
        <end position="311"/>
    </location>
</feature>
<comment type="caution">
    <text evidence="11">The sequence shown here is derived from an EMBL/GenBank/DDBJ whole genome shotgun (WGS) entry which is preliminary data.</text>
</comment>
<dbReference type="GO" id="GO:0005549">
    <property type="term" value="F:odorant binding"/>
    <property type="evidence" value="ECO:0007669"/>
    <property type="project" value="InterPro"/>
</dbReference>
<keyword evidence="2" id="KW-1003">Cell membrane</keyword>
<dbReference type="GO" id="GO:0004984">
    <property type="term" value="F:olfactory receptor activity"/>
    <property type="evidence" value="ECO:0007669"/>
    <property type="project" value="InterPro"/>
</dbReference>
<organism evidence="11 12">
    <name type="scientific">Zophobas morio</name>
    <dbReference type="NCBI Taxonomy" id="2755281"/>
    <lineage>
        <taxon>Eukaryota</taxon>
        <taxon>Metazoa</taxon>
        <taxon>Ecdysozoa</taxon>
        <taxon>Arthropoda</taxon>
        <taxon>Hexapoda</taxon>
        <taxon>Insecta</taxon>
        <taxon>Pterygota</taxon>
        <taxon>Neoptera</taxon>
        <taxon>Endopterygota</taxon>
        <taxon>Coleoptera</taxon>
        <taxon>Polyphaga</taxon>
        <taxon>Cucujiformia</taxon>
        <taxon>Tenebrionidae</taxon>
        <taxon>Zophobas</taxon>
    </lineage>
</organism>
<keyword evidence="6 10" id="KW-1133">Transmembrane helix</keyword>
<evidence type="ECO:0000313" key="12">
    <source>
        <dbReference type="Proteomes" id="UP001168821"/>
    </source>
</evidence>
<evidence type="ECO:0000256" key="8">
    <source>
        <dbReference type="ARBA" id="ARBA00023170"/>
    </source>
</evidence>
<reference evidence="11" key="1">
    <citation type="journal article" date="2023" name="G3 (Bethesda)">
        <title>Whole genome assemblies of Zophobas morio and Tenebrio molitor.</title>
        <authorList>
            <person name="Kaur S."/>
            <person name="Stinson S.A."/>
            <person name="diCenzo G.C."/>
        </authorList>
    </citation>
    <scope>NUCLEOTIDE SEQUENCE</scope>
    <source>
        <strain evidence="11">QUZm001</strain>
    </source>
</reference>
<comment type="similarity">
    <text evidence="10">Belongs to the insect chemoreceptor superfamily. Heteromeric odorant receptor channel (TC 1.A.69) family.</text>
</comment>
<dbReference type="PANTHER" id="PTHR21137:SF35">
    <property type="entry name" value="ODORANT RECEPTOR 19A-RELATED"/>
    <property type="match status" value="1"/>
</dbReference>
<dbReference type="EMBL" id="JALNTZ010000008">
    <property type="protein sequence ID" value="KAJ3642138.1"/>
    <property type="molecule type" value="Genomic_DNA"/>
</dbReference>
<evidence type="ECO:0000256" key="1">
    <source>
        <dbReference type="ARBA" id="ARBA00004651"/>
    </source>
</evidence>
<protein>
    <recommendedName>
        <fullName evidence="10">Odorant receptor</fullName>
    </recommendedName>
</protein>
<feature type="transmembrane region" description="Helical" evidence="10">
    <location>
        <begin position="129"/>
        <end position="147"/>
    </location>
</feature>
<evidence type="ECO:0000256" key="5">
    <source>
        <dbReference type="ARBA" id="ARBA00022725"/>
    </source>
</evidence>
<keyword evidence="5 10" id="KW-0552">Olfaction</keyword>
<dbReference type="Proteomes" id="UP001168821">
    <property type="component" value="Unassembled WGS sequence"/>
</dbReference>
<proteinExistence type="inferred from homology"/>
<evidence type="ECO:0000256" key="9">
    <source>
        <dbReference type="ARBA" id="ARBA00023224"/>
    </source>
</evidence>
<feature type="transmembrane region" description="Helical" evidence="10">
    <location>
        <begin position="74"/>
        <end position="91"/>
    </location>
</feature>
<sequence>MKQQPEIQVCKLSCHFLKYSLIWPNKNEEFKPSKRLYIKQCLFALFLAIPNWLLLFSHLVLSLQEGTVDVSEDLAIFTAFFSYVGMMAMYVSKQKQLASLLLDLSDFRTYNKPPRFDTVNKKLKYLSKFIFYFGINATLIYNALKIIEIPNCRRMRKIRETCGTLTPVWTPFDTDHWITFTLMVSYVFGFFVTVDRVNMFVSLQCFEIACNIKLRIDHLNSMLLSCFEGNRDGDKKRLRGCIRYHSLLIDLCERFNSCFINEMFTFLATTGIICACLENQILRQLNVGAMLHIAGWIEAVFIACLSGQILIDSSTSVGQAAYNSKWYKADPDVRKDLVLIIKRSQKPLFLETGPFNVLSFSLFVSIMKLSYSILALLR</sequence>
<keyword evidence="12" id="KW-1185">Reference proteome</keyword>
<evidence type="ECO:0000256" key="7">
    <source>
        <dbReference type="ARBA" id="ARBA00023136"/>
    </source>
</evidence>
<name>A0AA38HQK0_9CUCU</name>
<keyword evidence="7 10" id="KW-0472">Membrane</keyword>
<evidence type="ECO:0000256" key="4">
    <source>
        <dbReference type="ARBA" id="ARBA00022692"/>
    </source>
</evidence>
<comment type="caution">
    <text evidence="10">Lacks conserved residue(s) required for the propagation of feature annotation.</text>
</comment>
<evidence type="ECO:0000256" key="6">
    <source>
        <dbReference type="ARBA" id="ARBA00022989"/>
    </source>
</evidence>
<feature type="transmembrane region" description="Helical" evidence="10">
    <location>
        <begin position="41"/>
        <end position="62"/>
    </location>
</feature>
<feature type="transmembrane region" description="Helical" evidence="10">
    <location>
        <begin position="357"/>
        <end position="377"/>
    </location>
</feature>